<dbReference type="RefSeq" id="WP_272175280.1">
    <property type="nucleotide sequence ID" value="NZ_JAQOSK010000004.1"/>
</dbReference>
<evidence type="ECO:0000256" key="1">
    <source>
        <dbReference type="ARBA" id="ARBA00022729"/>
    </source>
</evidence>
<dbReference type="SMART" id="SM00191">
    <property type="entry name" value="Int_alpha"/>
    <property type="match status" value="5"/>
</dbReference>
<dbReference type="InterPro" id="IPR028994">
    <property type="entry name" value="Integrin_alpha_N"/>
</dbReference>
<proteinExistence type="predicted"/>
<evidence type="ECO:0000256" key="5">
    <source>
        <dbReference type="SAM" id="MobiDB-lite"/>
    </source>
</evidence>
<dbReference type="InterPro" id="IPR013517">
    <property type="entry name" value="FG-GAP"/>
</dbReference>
<dbReference type="PANTHER" id="PTHR23221:SF7">
    <property type="entry name" value="PHOSPHATIDYLINOSITOL-GLYCAN-SPECIFIC PHOSPHOLIPASE D"/>
    <property type="match status" value="1"/>
</dbReference>
<sequence>MFSLSPSGRWAVPIVAGLVALGVAPPQELSRAEAATPAPVENDFNGDGYADLAIGAPKATVSGHAGAGYVAVVYGGPHGLSAVRRTVVSRSTTGVPGSAATDEGFGTRLSRGDLDGDGYADLVVGNRAGKTDAVILWGGPHGLTGAGARSVPATNTQTGDFDGDGRLDLALFRTRPAMGDDPNGSTASVWKGPFTRSGRHGTETRLDADHLKYYDVRDGATGDVNGDGRDDLALNVYEGDGSYGTRFYTGSPSGLVPQSAPDAVPNTDGGLAFGDLDGDGYDDLAVGAVYDSAVTVAYGSASGLGARDTWKTFTEDTPGVPGTGDSVFRFGQALSAGDVNGDHIDDLAVGIPGKELGYDDNAGAVDVLYGTRSGLTGKGAQSFTQDTPGVPGRAELSDTFGASVALLDINGNGYADLAAAAVGEDGGNGAVWSLRGRPTGIVTDAALVLGPRALGAPYAKAGFGGELE</sequence>
<evidence type="ECO:0000313" key="7">
    <source>
        <dbReference type="Proteomes" id="UP001221328"/>
    </source>
</evidence>
<protein>
    <submittedName>
        <fullName evidence="6">FG-GAP-like repeat-containing protein</fullName>
    </submittedName>
</protein>
<dbReference type="EMBL" id="JAQOSK010000004">
    <property type="protein sequence ID" value="MDC2955379.1"/>
    <property type="molecule type" value="Genomic_DNA"/>
</dbReference>
<comment type="caution">
    <text evidence="6">The sequence shown here is derived from an EMBL/GenBank/DDBJ whole genome shotgun (WGS) entry which is preliminary data.</text>
</comment>
<feature type="region of interest" description="Disordered" evidence="5">
    <location>
        <begin position="175"/>
        <end position="194"/>
    </location>
</feature>
<evidence type="ECO:0000256" key="4">
    <source>
        <dbReference type="ARBA" id="ARBA00023180"/>
    </source>
</evidence>
<keyword evidence="4" id="KW-0325">Glycoprotein</keyword>
<dbReference type="PANTHER" id="PTHR23221">
    <property type="entry name" value="GLYCOSYLPHOSPHATIDYLINOSITOL PHOSPHOLIPASE D"/>
    <property type="match status" value="1"/>
</dbReference>
<gene>
    <name evidence="6" type="ORF">PO587_12990</name>
</gene>
<evidence type="ECO:0000256" key="2">
    <source>
        <dbReference type="ARBA" id="ARBA00022737"/>
    </source>
</evidence>
<keyword evidence="2" id="KW-0677">Repeat</keyword>
<reference evidence="6 7" key="1">
    <citation type="journal article" date="2015" name="Int. J. Syst. Evol. Microbiol.">
        <title>Streptomyces gilvifuscus sp. nov., an actinomycete that produces antibacterial compounds isolated from soil.</title>
        <authorList>
            <person name="Nguyen T.M."/>
            <person name="Kim J."/>
        </authorList>
    </citation>
    <scope>NUCLEOTIDE SEQUENCE [LARGE SCALE GENOMIC DNA]</scope>
    <source>
        <strain evidence="6 7">T113</strain>
    </source>
</reference>
<dbReference type="PROSITE" id="PS51470">
    <property type="entry name" value="FG_GAP"/>
    <property type="match status" value="2"/>
</dbReference>
<keyword evidence="3" id="KW-0378">Hydrolase</keyword>
<dbReference type="Gene3D" id="2.130.10.130">
    <property type="entry name" value="Integrin alpha, N-terminal"/>
    <property type="match status" value="3"/>
</dbReference>
<name>A0ABT5FS56_9ACTN</name>
<evidence type="ECO:0000313" key="6">
    <source>
        <dbReference type="EMBL" id="MDC2955379.1"/>
    </source>
</evidence>
<dbReference type="PRINTS" id="PR01185">
    <property type="entry name" value="INTEGRINA"/>
</dbReference>
<accession>A0ABT5FS56</accession>
<dbReference type="Pfam" id="PF01839">
    <property type="entry name" value="FG-GAP"/>
    <property type="match status" value="3"/>
</dbReference>
<dbReference type="Proteomes" id="UP001221328">
    <property type="component" value="Unassembled WGS sequence"/>
</dbReference>
<dbReference type="InterPro" id="IPR013519">
    <property type="entry name" value="Int_alpha_beta-p"/>
</dbReference>
<keyword evidence="1" id="KW-0732">Signal</keyword>
<dbReference type="InterPro" id="IPR000413">
    <property type="entry name" value="Integrin_alpha"/>
</dbReference>
<evidence type="ECO:0000256" key="3">
    <source>
        <dbReference type="ARBA" id="ARBA00022801"/>
    </source>
</evidence>
<dbReference type="SUPFAM" id="SSF69318">
    <property type="entry name" value="Integrin alpha N-terminal domain"/>
    <property type="match status" value="2"/>
</dbReference>
<dbReference type="Pfam" id="PF13517">
    <property type="entry name" value="FG-GAP_3"/>
    <property type="match status" value="2"/>
</dbReference>
<organism evidence="6 7">
    <name type="scientific">Streptomyces gilvifuscus</name>
    <dbReference type="NCBI Taxonomy" id="1550617"/>
    <lineage>
        <taxon>Bacteria</taxon>
        <taxon>Bacillati</taxon>
        <taxon>Actinomycetota</taxon>
        <taxon>Actinomycetes</taxon>
        <taxon>Kitasatosporales</taxon>
        <taxon>Streptomycetaceae</taxon>
        <taxon>Streptomyces</taxon>
    </lineage>
</organism>
<keyword evidence="7" id="KW-1185">Reference proteome</keyword>